<dbReference type="SUPFAM" id="SSF52540">
    <property type="entry name" value="P-loop containing nucleoside triphosphate hydrolases"/>
    <property type="match status" value="1"/>
</dbReference>
<accession>A0A8S5PTJ0</accession>
<dbReference type="Gene3D" id="3.40.50.300">
    <property type="entry name" value="P-loop containing nucleotide triphosphate hydrolases"/>
    <property type="match status" value="1"/>
</dbReference>
<evidence type="ECO:0000313" key="1">
    <source>
        <dbReference type="EMBL" id="DAE09827.1"/>
    </source>
</evidence>
<proteinExistence type="predicted"/>
<sequence>MKKNKMDRKVFFKKRILMYRNDPVLFANEVLLFKPDDWQKDALMDLAKNPKVSIKSGQGVGKTGIEAVAFLWFLVCFPYPRVVATAPTRQQLNDVLWSEVAKWMAKSPLLSSILKWTKTYVYMIGQEKRWFAVARTATKAENMQGFHEDNMLFIVDEASGVADPIMEAILGTLTGVNNKLLLCGNPTKASGTFYDSHNRDRKLYCCHTVSSEDSPRTNKQNIEALIRKYGYDSNVVRVRVRGLFPKEDADVFISSTLVEQCSSKIYELQERSPFILLGVDVARFGNDETIITRNAHGKIKIAKKYRGQDLMATVGWIVNEYKKILKEFPEYKKKVYVNIDDTGLGGGVTDRLKEIKKEQKLSRLVIVPINMAEKIETDTKEGKEAAEYYDNVTTHMWAVVRELLEKKQIEIEDDSELFAQFSSRKYRMASNGKLRLESKEDMKKRGLDSPDRADSMALSCYLGKIKKHTGTAPGEEIISNLGKESYWKGR</sequence>
<reference evidence="1" key="1">
    <citation type="journal article" date="2021" name="Proc. Natl. Acad. Sci. U.S.A.">
        <title>A Catalog of Tens of Thousands of Viruses from Human Metagenomes Reveals Hidden Associations with Chronic Diseases.</title>
        <authorList>
            <person name="Tisza M.J."/>
            <person name="Buck C.B."/>
        </authorList>
    </citation>
    <scope>NUCLEOTIDE SEQUENCE</scope>
    <source>
        <strain evidence="1">Ctdjo3</strain>
    </source>
</reference>
<protein>
    <submittedName>
        <fullName evidence="1">Large terminase</fullName>
    </submittedName>
</protein>
<dbReference type="EMBL" id="BK015495">
    <property type="protein sequence ID" value="DAE09827.1"/>
    <property type="molecule type" value="Genomic_DNA"/>
</dbReference>
<dbReference type="Gene3D" id="3.30.420.240">
    <property type="match status" value="1"/>
</dbReference>
<organism evidence="1">
    <name type="scientific">Siphoviridae sp. ctdjo3</name>
    <dbReference type="NCBI Taxonomy" id="2825583"/>
    <lineage>
        <taxon>Viruses</taxon>
        <taxon>Duplodnaviria</taxon>
        <taxon>Heunggongvirae</taxon>
        <taxon>Uroviricota</taxon>
        <taxon>Caudoviricetes</taxon>
    </lineage>
</organism>
<name>A0A8S5PTJ0_9CAUD</name>
<dbReference type="InterPro" id="IPR027417">
    <property type="entry name" value="P-loop_NTPase"/>
</dbReference>